<name>A0A3S0JRP6_9DEIO</name>
<accession>A0A3S0JRP6</accession>
<dbReference type="Proteomes" id="UP000277766">
    <property type="component" value="Unassembled WGS sequence"/>
</dbReference>
<keyword evidence="2" id="KW-1185">Reference proteome</keyword>
<proteinExistence type="predicted"/>
<evidence type="ECO:0000313" key="1">
    <source>
        <dbReference type="EMBL" id="RTR27517.1"/>
    </source>
</evidence>
<comment type="caution">
    <text evidence="1">The sequence shown here is derived from an EMBL/GenBank/DDBJ whole genome shotgun (WGS) entry which is preliminary data.</text>
</comment>
<reference evidence="1 2" key="1">
    <citation type="submission" date="2018-12" db="EMBL/GenBank/DDBJ databases">
        <title>Deinococcus radiophilus ATCC 27603 genome sequencing and assembly.</title>
        <authorList>
            <person name="Maclea K.S."/>
            <person name="Maynard C.R."/>
        </authorList>
    </citation>
    <scope>NUCLEOTIDE SEQUENCE [LARGE SCALE GENOMIC DNA]</scope>
    <source>
        <strain evidence="1 2">ATCC 27603</strain>
    </source>
</reference>
<dbReference type="OrthoDB" id="70617at2"/>
<dbReference type="EMBL" id="RXPE01000010">
    <property type="protein sequence ID" value="RTR27517.1"/>
    <property type="molecule type" value="Genomic_DNA"/>
</dbReference>
<sequence length="150" mass="16234">MAEAPPQTQDWERLSAYYLSRNYTYAADVQVGGRRERVYLTPLAPDGGGPIDAVRATVDPPTASAAQREAMIRAATGSFNVCWPAEAQALNGPFWEGLVKQPWEQQLGWQEESVGVLKVGWSGEDGLELGDHEVAGLTIDWPAGGGQCVF</sequence>
<dbReference type="AlphaFoldDB" id="A0A3S0JRP6"/>
<gene>
    <name evidence="1" type="ORF">EJ104_06565</name>
</gene>
<protein>
    <submittedName>
        <fullName evidence="1">Uncharacterized protein</fullName>
    </submittedName>
</protein>
<organism evidence="1 2">
    <name type="scientific">Deinococcus radiophilus</name>
    <dbReference type="NCBI Taxonomy" id="32062"/>
    <lineage>
        <taxon>Bacteria</taxon>
        <taxon>Thermotogati</taxon>
        <taxon>Deinococcota</taxon>
        <taxon>Deinococci</taxon>
        <taxon>Deinococcales</taxon>
        <taxon>Deinococcaceae</taxon>
        <taxon>Deinococcus</taxon>
    </lineage>
</organism>
<dbReference type="RefSeq" id="WP_126351961.1">
    <property type="nucleotide sequence ID" value="NZ_CP086380.1"/>
</dbReference>
<evidence type="ECO:0000313" key="2">
    <source>
        <dbReference type="Proteomes" id="UP000277766"/>
    </source>
</evidence>